<name>A0A2W7HWN9_9FLAO</name>
<dbReference type="Proteomes" id="UP000249542">
    <property type="component" value="Unassembled WGS sequence"/>
</dbReference>
<comment type="caution">
    <text evidence="2">The sequence shown here is derived from an EMBL/GenBank/DDBJ whole genome shotgun (WGS) entry which is preliminary data.</text>
</comment>
<evidence type="ECO:0000259" key="1">
    <source>
        <dbReference type="Pfam" id="PF07700"/>
    </source>
</evidence>
<dbReference type="InterPro" id="IPR038158">
    <property type="entry name" value="H-NOX_domain_sf"/>
</dbReference>
<evidence type="ECO:0000313" key="3">
    <source>
        <dbReference type="Proteomes" id="UP000249542"/>
    </source>
</evidence>
<organism evidence="2 3">
    <name type="scientific">Mesonia algae</name>
    <dbReference type="NCBI Taxonomy" id="213248"/>
    <lineage>
        <taxon>Bacteria</taxon>
        <taxon>Pseudomonadati</taxon>
        <taxon>Bacteroidota</taxon>
        <taxon>Flavobacteriia</taxon>
        <taxon>Flavobacteriales</taxon>
        <taxon>Flavobacteriaceae</taxon>
        <taxon>Mesonia</taxon>
    </lineage>
</organism>
<dbReference type="AlphaFoldDB" id="A0A2W7HWN9"/>
<dbReference type="GO" id="GO:0020037">
    <property type="term" value="F:heme binding"/>
    <property type="evidence" value="ECO:0007669"/>
    <property type="project" value="InterPro"/>
</dbReference>
<dbReference type="Pfam" id="PF07700">
    <property type="entry name" value="HNOB"/>
    <property type="match status" value="1"/>
</dbReference>
<dbReference type="RefSeq" id="WP_111542009.1">
    <property type="nucleotide sequence ID" value="NZ_QKYV01000009.1"/>
</dbReference>
<accession>A0A2W7HWN9</accession>
<reference evidence="2 3" key="1">
    <citation type="submission" date="2018-06" db="EMBL/GenBank/DDBJ databases">
        <title>Genomic Encyclopedia of Archaeal and Bacterial Type Strains, Phase II (KMG-II): from individual species to whole genera.</title>
        <authorList>
            <person name="Goeker M."/>
        </authorList>
    </citation>
    <scope>NUCLEOTIDE SEQUENCE [LARGE SCALE GENOMIC DNA]</scope>
    <source>
        <strain evidence="2 3">DSM 15361</strain>
    </source>
</reference>
<protein>
    <submittedName>
        <fullName evidence="2">Heme-NO-binding protein</fullName>
    </submittedName>
</protein>
<dbReference type="EMBL" id="QKYV01000009">
    <property type="protein sequence ID" value="PZW37954.1"/>
    <property type="molecule type" value="Genomic_DNA"/>
</dbReference>
<dbReference type="SUPFAM" id="SSF111126">
    <property type="entry name" value="Ligand-binding domain in the NO signalling and Golgi transport"/>
    <property type="match status" value="1"/>
</dbReference>
<dbReference type="InterPro" id="IPR011644">
    <property type="entry name" value="Heme_NO-bd"/>
</dbReference>
<gene>
    <name evidence="2" type="ORF">LX95_02746</name>
</gene>
<feature type="domain" description="Heme NO-binding" evidence="1">
    <location>
        <begin position="2"/>
        <end position="161"/>
    </location>
</feature>
<evidence type="ECO:0000313" key="2">
    <source>
        <dbReference type="EMBL" id="PZW37954.1"/>
    </source>
</evidence>
<proteinExistence type="predicted"/>
<dbReference type="InterPro" id="IPR024096">
    <property type="entry name" value="NO_sig/Golgi_transp_ligand-bd"/>
</dbReference>
<sequence>MKGIVFTEFLEMVEESFGLEILDYIINSSELASEGSYTAVGTYDFFEMQQMLVHLSEVTKIPVNDLIYTYGLYFFKTIESQHADIFQHYTSPIDFVSSIENHIHVQVKKIYPDAELPSFKIVNQNTQELQLIYSSERAMYMFAKALMEKTFEYYKKNVEINFELLNNQGTRVMFKIKTYGDIQ</sequence>
<keyword evidence="3" id="KW-1185">Reference proteome</keyword>
<dbReference type="Gene3D" id="3.90.1520.10">
    <property type="entry name" value="H-NOX domain"/>
    <property type="match status" value="1"/>
</dbReference>